<evidence type="ECO:0000313" key="2">
    <source>
        <dbReference type="Proteomes" id="UP000789366"/>
    </source>
</evidence>
<proteinExistence type="predicted"/>
<evidence type="ECO:0000313" key="1">
    <source>
        <dbReference type="EMBL" id="CAG8662470.1"/>
    </source>
</evidence>
<keyword evidence="2" id="KW-1185">Reference proteome</keyword>
<dbReference type="EMBL" id="CAJVPW010015504">
    <property type="protein sequence ID" value="CAG8662470.1"/>
    <property type="molecule type" value="Genomic_DNA"/>
</dbReference>
<reference evidence="1" key="1">
    <citation type="submission" date="2021-06" db="EMBL/GenBank/DDBJ databases">
        <authorList>
            <person name="Kallberg Y."/>
            <person name="Tangrot J."/>
            <person name="Rosling A."/>
        </authorList>
    </citation>
    <scope>NUCLEOTIDE SEQUENCE</scope>
    <source>
        <strain evidence="1">28 12/20/2015</strain>
    </source>
</reference>
<name>A0ACA9NL96_9GLOM</name>
<sequence length="521" mass="58388">MAERIFKRGEVYRPIRRKINVKSRAGYLLCIGYFHGGISREIRSEKEKKLFLIAFSSGEFNKAFITLDNGGKFGTLLNGSPINYHFQKSKSRGGYVQMPTVKEIFQQYPGVKIKLVGVKDLKDKLVNNRPMTLDDVKNVAILAGEYLISIPKRNDGRKLRSWIRLGCWNMIDNKLAYVVITCKRDNTWFYHKTVMASHGTATITRSQLTKYRLKRNADGTAEKNEKGGVIIDYENPFPDHCFSFCGDLRCEKVAGGVAEKGSVFGEGGKGNIKIMSPDGKTVLMTLPSNMSFKPYDNPAGIENKTAHPSFIGKNGEIEDPNQLSKHCSGYGTAFTAWLPNVFNEQPHLIYHSLVQFYFMRKLITSVELKRCKITYKGAETKGGNPTFGDGVFGSDIKKGEIHCIKYRIRIMSSAAGITYHFEKCLTTSWALATNRFLNSIKMRDDNLFGRTVQNATKKMFESGAKAIKERAKRFAKRAREKFMAELKSRITIGGVLVKGSGKSGSTSWLAIAALAGMILED</sequence>
<protein>
    <submittedName>
        <fullName evidence="1">6045_t:CDS:1</fullName>
    </submittedName>
</protein>
<accession>A0ACA9NL96</accession>
<organism evidence="1 2">
    <name type="scientific">Cetraspora pellucida</name>
    <dbReference type="NCBI Taxonomy" id="1433469"/>
    <lineage>
        <taxon>Eukaryota</taxon>
        <taxon>Fungi</taxon>
        <taxon>Fungi incertae sedis</taxon>
        <taxon>Mucoromycota</taxon>
        <taxon>Glomeromycotina</taxon>
        <taxon>Glomeromycetes</taxon>
        <taxon>Diversisporales</taxon>
        <taxon>Gigasporaceae</taxon>
        <taxon>Cetraspora</taxon>
    </lineage>
</organism>
<gene>
    <name evidence="1" type="ORF">SPELUC_LOCUS9323</name>
</gene>
<dbReference type="Proteomes" id="UP000789366">
    <property type="component" value="Unassembled WGS sequence"/>
</dbReference>
<comment type="caution">
    <text evidence="1">The sequence shown here is derived from an EMBL/GenBank/DDBJ whole genome shotgun (WGS) entry which is preliminary data.</text>
</comment>